<organism evidence="5 6">
    <name type="scientific">Gemmatirosa kalamazoonensis</name>
    <dbReference type="NCBI Taxonomy" id="861299"/>
    <lineage>
        <taxon>Bacteria</taxon>
        <taxon>Pseudomonadati</taxon>
        <taxon>Gemmatimonadota</taxon>
        <taxon>Gemmatimonadia</taxon>
        <taxon>Gemmatimonadales</taxon>
        <taxon>Gemmatimonadaceae</taxon>
        <taxon>Gemmatirosa</taxon>
    </lineage>
</organism>
<dbReference type="InterPro" id="IPR000917">
    <property type="entry name" value="Sulfatase_N"/>
</dbReference>
<dbReference type="EMBL" id="CP007128">
    <property type="protein sequence ID" value="AHG89762.1"/>
    <property type="molecule type" value="Genomic_DNA"/>
</dbReference>
<reference evidence="5 6" key="1">
    <citation type="journal article" date="2014" name="Genome Announc.">
        <title>Genome Sequence and Methylome of Soil Bacterium Gemmatirosa kalamazoonensis KBS708T, a Member of the Rarely Cultivated Gemmatimonadetes Phylum.</title>
        <authorList>
            <person name="Debruyn J.M."/>
            <person name="Radosevich M."/>
            <person name="Wommack K.E."/>
            <person name="Polson S.W."/>
            <person name="Hauser L.J."/>
            <person name="Fawaz M.N."/>
            <person name="Korlach J."/>
            <person name="Tsai Y.C."/>
        </authorList>
    </citation>
    <scope>NUCLEOTIDE SEQUENCE [LARGE SCALE GENOMIC DNA]</scope>
    <source>
        <strain evidence="5 6">KBS708</strain>
    </source>
</reference>
<dbReference type="HOGENOM" id="CLU_006332_10_4_0"/>
<dbReference type="InterPro" id="IPR017850">
    <property type="entry name" value="Alkaline_phosphatase_core_sf"/>
</dbReference>
<accession>W0RH71</accession>
<keyword evidence="2" id="KW-0378">Hydrolase</keyword>
<feature type="domain" description="Sulfatase N-terminal" evidence="4">
    <location>
        <begin position="35"/>
        <end position="380"/>
    </location>
</feature>
<evidence type="ECO:0000259" key="4">
    <source>
        <dbReference type="Pfam" id="PF00884"/>
    </source>
</evidence>
<dbReference type="Pfam" id="PF00884">
    <property type="entry name" value="Sulfatase"/>
    <property type="match status" value="1"/>
</dbReference>
<keyword evidence="3" id="KW-0732">Signal</keyword>
<dbReference type="PANTHER" id="PTHR42693:SF53">
    <property type="entry name" value="ENDO-4-O-SULFATASE"/>
    <property type="match status" value="1"/>
</dbReference>
<comment type="similarity">
    <text evidence="1">Belongs to the sulfatase family.</text>
</comment>
<feature type="signal peptide" evidence="3">
    <location>
        <begin position="1"/>
        <end position="22"/>
    </location>
</feature>
<evidence type="ECO:0000313" key="6">
    <source>
        <dbReference type="Proteomes" id="UP000019151"/>
    </source>
</evidence>
<keyword evidence="6" id="KW-1185">Reference proteome</keyword>
<feature type="chain" id="PRO_5004794986" evidence="3">
    <location>
        <begin position="23"/>
        <end position="482"/>
    </location>
</feature>
<dbReference type="Proteomes" id="UP000019151">
    <property type="component" value="Chromosome"/>
</dbReference>
<dbReference type="GO" id="GO:0004065">
    <property type="term" value="F:arylsulfatase activity"/>
    <property type="evidence" value="ECO:0007669"/>
    <property type="project" value="TreeGrafter"/>
</dbReference>
<dbReference type="CDD" id="cd16145">
    <property type="entry name" value="ARS_like"/>
    <property type="match status" value="1"/>
</dbReference>
<protein>
    <submittedName>
        <fullName evidence="5">Sulfatase</fullName>
    </submittedName>
</protein>
<dbReference type="PROSITE" id="PS51257">
    <property type="entry name" value="PROKAR_LIPOPROTEIN"/>
    <property type="match status" value="1"/>
</dbReference>
<evidence type="ECO:0000256" key="2">
    <source>
        <dbReference type="ARBA" id="ARBA00022801"/>
    </source>
</evidence>
<dbReference type="InterPro" id="IPR050738">
    <property type="entry name" value="Sulfatase"/>
</dbReference>
<dbReference type="KEGG" id="gba:J421_2225"/>
<dbReference type="RefSeq" id="WP_025411250.1">
    <property type="nucleotide sequence ID" value="NZ_CP007128.1"/>
</dbReference>
<dbReference type="InParanoid" id="W0RH71"/>
<dbReference type="eggNOG" id="COG3119">
    <property type="taxonomic scope" value="Bacteria"/>
</dbReference>
<evidence type="ECO:0000256" key="1">
    <source>
        <dbReference type="ARBA" id="ARBA00008779"/>
    </source>
</evidence>
<dbReference type="Gene3D" id="3.40.720.10">
    <property type="entry name" value="Alkaline Phosphatase, subunit A"/>
    <property type="match status" value="1"/>
</dbReference>
<dbReference type="Gene3D" id="3.30.1120.10">
    <property type="match status" value="1"/>
</dbReference>
<dbReference type="PANTHER" id="PTHR42693">
    <property type="entry name" value="ARYLSULFATASE FAMILY MEMBER"/>
    <property type="match status" value="1"/>
</dbReference>
<dbReference type="SUPFAM" id="SSF53649">
    <property type="entry name" value="Alkaline phosphatase-like"/>
    <property type="match status" value="1"/>
</dbReference>
<name>W0RH71_9BACT</name>
<gene>
    <name evidence="5" type="ORF">J421_2225</name>
</gene>
<sequence>MRTTARLALAALLASGCGASVSAPSSLVGASVDPPNVIFVMADDLGYGDIGPYGQTRILTPNLDRMARQGLRFTQFYSGSTVCAPSRSTLMTGENTGHTFIRGNLEYPGGQEPLPDSVVTVAEVLKAAGYATGAFGKWGLGAADNEGSPLRQGFDEFFGYYDQGAAHFYWPEFLWRGATRVPLPNTVHAEQRSPGAGPAIVRGRYSHDVIAEEALGFITRHRSERFFLYLPVTIPHAELQAPPDAYAPYLKDGQSVFPETPFAENHYGAQAMPHATYAAMISRLDRDMGRILDTLRALGIDRNTIVFFTSDNGPSVEGGSDPAFFHSAGGFRGGKRDLYEGGVRVPMIAWWPGHVAAGGTSDQVWALWDVLPTVADLAGARTPEGLDGISMVPSLTGRGTQKQHDTLYWEFYEQGSSQAVRAGRWKGVRRPMVTGPLELYDLETDPGETHDLAASQPDVAARIAGLLASSHTPSVLWKAPRE</sequence>
<dbReference type="STRING" id="861299.J421_2225"/>
<evidence type="ECO:0000256" key="3">
    <source>
        <dbReference type="SAM" id="SignalP"/>
    </source>
</evidence>
<evidence type="ECO:0000313" key="5">
    <source>
        <dbReference type="EMBL" id="AHG89762.1"/>
    </source>
</evidence>
<dbReference type="PATRIC" id="fig|861299.3.peg.2262"/>
<dbReference type="AlphaFoldDB" id="W0RH71"/>
<proteinExistence type="inferred from homology"/>